<accession>H8Z5B9</accession>
<evidence type="ECO:0000313" key="5">
    <source>
        <dbReference type="EMBL" id="EIC20526.1"/>
    </source>
</evidence>
<dbReference type="Gene3D" id="3.40.50.300">
    <property type="entry name" value="P-loop containing nucleotide triphosphate hydrolases"/>
    <property type="match status" value="1"/>
</dbReference>
<keyword evidence="3 4" id="KW-0802">TPR repeat</keyword>
<feature type="repeat" description="TPR" evidence="4">
    <location>
        <begin position="102"/>
        <end position="135"/>
    </location>
</feature>
<gene>
    <name evidence="5" type="ORF">Thi970DRAFT_04167</name>
</gene>
<dbReference type="SUPFAM" id="SSF48452">
    <property type="entry name" value="TPR-like"/>
    <property type="match status" value="1"/>
</dbReference>
<dbReference type="Gene3D" id="1.25.40.10">
    <property type="entry name" value="Tetratricopeptide repeat domain"/>
    <property type="match status" value="2"/>
</dbReference>
<organism evidence="5 6">
    <name type="scientific">Thiorhodovibrio frisius</name>
    <dbReference type="NCBI Taxonomy" id="631362"/>
    <lineage>
        <taxon>Bacteria</taxon>
        <taxon>Pseudomonadati</taxon>
        <taxon>Pseudomonadota</taxon>
        <taxon>Gammaproteobacteria</taxon>
        <taxon>Chromatiales</taxon>
        <taxon>Chromatiaceae</taxon>
        <taxon>Thiorhodovibrio</taxon>
    </lineage>
</organism>
<dbReference type="InterPro" id="IPR026634">
    <property type="entry name" value="TPST-like"/>
</dbReference>
<keyword evidence="2" id="KW-0677">Repeat</keyword>
<sequence length="580" mass="66163">MPTTRQLTSTKVLISMDAPTSQNRLLDTPLDMANALEKALICHEQGDLHQAVDLYREAFPFLPLSQRGRVAYLLGTILLRHADYQESEKYLRTAIEVNPSVADYHRAYGLLLEETNRTDDASLAYQRALSLDPTNHSSALSYANLLIDKGQYDDAISICRQAETTGEDQARLLNTLGVACKRTNQIEKAIKAFSQAISLNPFYAAAYINRATVRKAQSRWCAAINDFRAALSIDPDNANVRLQLAVCLKKPGRIEDAITECHLALKASQCQVTDFRTGHLMLASLYEQKADYARAFRHYSIAREYHQKDEGISHDNGYTYIRWIRSRITRSFFSSHGSTAHPTRRPIFVVGMPRSGTSLVEQMLDCHPLVHGAGELGWISEKTDLLVQQERNGGTRLEDIPENQVKAIANGYLNYLDTFDNKAKHVVDKNCHNFAYLWFIVKLFPKATIIHCRRNPMATCWSIFTNPFENGHGYANSFLMLGRYYSEYLKVMKHWETVLPLKIHHVDYESLVREPEPVIRGLLTHCSLPFHSECLTPHLNKREIKTASAEQVRKPIYTTRISHWRNYKKFLTDLEKALNS</sequence>
<evidence type="ECO:0000256" key="2">
    <source>
        <dbReference type="ARBA" id="ARBA00022737"/>
    </source>
</evidence>
<dbReference type="HOGENOM" id="CLU_017034_1_0_6"/>
<dbReference type="Pfam" id="PF13469">
    <property type="entry name" value="Sulfotransfer_3"/>
    <property type="match status" value="1"/>
</dbReference>
<dbReference type="EMBL" id="JH603170">
    <property type="protein sequence ID" value="EIC20526.1"/>
    <property type="molecule type" value="Genomic_DNA"/>
</dbReference>
<dbReference type="AlphaFoldDB" id="H8Z5B9"/>
<proteinExistence type="predicted"/>
<dbReference type="Pfam" id="PF07719">
    <property type="entry name" value="TPR_2"/>
    <property type="match status" value="1"/>
</dbReference>
<feature type="repeat" description="TPR" evidence="4">
    <location>
        <begin position="170"/>
        <end position="203"/>
    </location>
</feature>
<feature type="repeat" description="TPR" evidence="4">
    <location>
        <begin position="204"/>
        <end position="237"/>
    </location>
</feature>
<feature type="repeat" description="TPR" evidence="4">
    <location>
        <begin position="68"/>
        <end position="101"/>
    </location>
</feature>
<dbReference type="PROSITE" id="PS50005">
    <property type="entry name" value="TPR"/>
    <property type="match status" value="4"/>
</dbReference>
<evidence type="ECO:0000313" key="6">
    <source>
        <dbReference type="Proteomes" id="UP000002964"/>
    </source>
</evidence>
<dbReference type="GO" id="GO:0008476">
    <property type="term" value="F:protein-tyrosine sulfotransferase activity"/>
    <property type="evidence" value="ECO:0007669"/>
    <property type="project" value="InterPro"/>
</dbReference>
<dbReference type="STRING" id="631362.Thi970DRAFT_04167"/>
<dbReference type="PANTHER" id="PTHR12788">
    <property type="entry name" value="PROTEIN-TYROSINE SULFOTRANSFERASE 2"/>
    <property type="match status" value="1"/>
</dbReference>
<dbReference type="InterPro" id="IPR011990">
    <property type="entry name" value="TPR-like_helical_dom_sf"/>
</dbReference>
<dbReference type="InterPro" id="IPR013105">
    <property type="entry name" value="TPR_2"/>
</dbReference>
<evidence type="ECO:0000256" key="4">
    <source>
        <dbReference type="PROSITE-ProRule" id="PRU00339"/>
    </source>
</evidence>
<reference evidence="5 6" key="2">
    <citation type="submission" date="2011-11" db="EMBL/GenBank/DDBJ databases">
        <authorList>
            <consortium name="US DOE Joint Genome Institute"/>
            <person name="Lucas S."/>
            <person name="Han J."/>
            <person name="Lapidus A."/>
            <person name="Cheng J.-F."/>
            <person name="Goodwin L."/>
            <person name="Pitluck S."/>
            <person name="Peters L."/>
            <person name="Ovchinnikova G."/>
            <person name="Zhang X."/>
            <person name="Detter J.C."/>
            <person name="Han C."/>
            <person name="Tapia R."/>
            <person name="Land M."/>
            <person name="Hauser L."/>
            <person name="Kyrpides N."/>
            <person name="Ivanova N."/>
            <person name="Pagani I."/>
            <person name="Vogl K."/>
            <person name="Liu Z."/>
            <person name="Overmann J."/>
            <person name="Frigaard N.-U."/>
            <person name="Bryant D."/>
            <person name="Woyke T."/>
        </authorList>
    </citation>
    <scope>NUCLEOTIDE SEQUENCE [LARGE SCALE GENOMIC DNA]</scope>
    <source>
        <strain evidence="5 6">970</strain>
    </source>
</reference>
<evidence type="ECO:0000256" key="3">
    <source>
        <dbReference type="ARBA" id="ARBA00022803"/>
    </source>
</evidence>
<dbReference type="SMART" id="SM00028">
    <property type="entry name" value="TPR"/>
    <property type="match status" value="8"/>
</dbReference>
<dbReference type="InterPro" id="IPR019734">
    <property type="entry name" value="TPR_rpt"/>
</dbReference>
<dbReference type="eggNOG" id="COG0457">
    <property type="taxonomic scope" value="Bacteria"/>
</dbReference>
<dbReference type="OrthoDB" id="9815894at2"/>
<dbReference type="RefSeq" id="WP_009150929.1">
    <property type="nucleotide sequence ID" value="NZ_CP121471.1"/>
</dbReference>
<dbReference type="SUPFAM" id="SSF52540">
    <property type="entry name" value="P-loop containing nucleoside triphosphate hydrolases"/>
    <property type="match status" value="1"/>
</dbReference>
<dbReference type="Pfam" id="PF14559">
    <property type="entry name" value="TPR_19"/>
    <property type="match status" value="1"/>
</dbReference>
<dbReference type="PANTHER" id="PTHR12788:SF10">
    <property type="entry name" value="PROTEIN-TYROSINE SULFOTRANSFERASE"/>
    <property type="match status" value="1"/>
</dbReference>
<keyword evidence="1 5" id="KW-0808">Transferase</keyword>
<dbReference type="Pfam" id="PF13432">
    <property type="entry name" value="TPR_16"/>
    <property type="match status" value="1"/>
</dbReference>
<dbReference type="InterPro" id="IPR027417">
    <property type="entry name" value="P-loop_NTPase"/>
</dbReference>
<name>H8Z5B9_9GAMM</name>
<evidence type="ECO:0000256" key="1">
    <source>
        <dbReference type="ARBA" id="ARBA00022679"/>
    </source>
</evidence>
<reference evidence="6" key="1">
    <citation type="submission" date="2011-06" db="EMBL/GenBank/DDBJ databases">
        <authorList>
            <consortium name="US DOE Joint Genome Institute (JGI-PGF)"/>
            <person name="Lucas S."/>
            <person name="Han J."/>
            <person name="Lapidus A."/>
            <person name="Cheng J.-F."/>
            <person name="Goodwin L."/>
            <person name="Pitluck S."/>
            <person name="Peters L."/>
            <person name="Land M.L."/>
            <person name="Hauser L."/>
            <person name="Vogl K."/>
            <person name="Liu Z."/>
            <person name="Overmann J."/>
            <person name="Frigaard N.-U."/>
            <person name="Bryant D.A."/>
            <person name="Woyke T.J."/>
        </authorList>
    </citation>
    <scope>NUCLEOTIDE SEQUENCE [LARGE SCALE GENOMIC DNA]</scope>
    <source>
        <strain evidence="6">970</strain>
    </source>
</reference>
<dbReference type="Proteomes" id="UP000002964">
    <property type="component" value="Unassembled WGS sequence"/>
</dbReference>
<keyword evidence="6" id="KW-1185">Reference proteome</keyword>
<protein>
    <submittedName>
        <fullName evidence="5">Tetratricopeptide repeat protein,sulfotransferase family protein</fullName>
    </submittedName>
</protein>